<proteinExistence type="predicted"/>
<gene>
    <name evidence="2" type="ORF">KSF_056490</name>
</gene>
<dbReference type="Gene3D" id="2.30.30.240">
    <property type="entry name" value="PRC-barrel domain"/>
    <property type="match status" value="1"/>
</dbReference>
<dbReference type="RefSeq" id="WP_220206271.1">
    <property type="nucleotide sequence ID" value="NZ_BNJK01000001.1"/>
</dbReference>
<dbReference type="EMBL" id="BNJK01000001">
    <property type="protein sequence ID" value="GHO95601.1"/>
    <property type="molecule type" value="Genomic_DNA"/>
</dbReference>
<dbReference type="SUPFAM" id="SSF50346">
    <property type="entry name" value="PRC-barrel domain"/>
    <property type="match status" value="1"/>
</dbReference>
<dbReference type="Proteomes" id="UP000597444">
    <property type="component" value="Unassembled WGS sequence"/>
</dbReference>
<feature type="domain" description="PRC-barrel" evidence="1">
    <location>
        <begin position="8"/>
        <end position="61"/>
    </location>
</feature>
<sequence length="173" mass="18646">MESSPTIHKWSDIAGLAAVAIDTGKKVGTVDDFLFDPQSGIIHAFQVKTGLFGHHLLPTSTVNGLGEHAVTFLNEDALLKESDKGLATFPFGKEIQNYRVLSQGGTLVGTIRNILIEISSPGNIQIAALELTGNLRERLTGHYPTLAADKIVQYGHDVVVISDTVARSLEEQQ</sequence>
<evidence type="ECO:0000313" key="2">
    <source>
        <dbReference type="EMBL" id="GHO95601.1"/>
    </source>
</evidence>
<dbReference type="AlphaFoldDB" id="A0A8J3IUP5"/>
<comment type="caution">
    <text evidence="2">The sequence shown here is derived from an EMBL/GenBank/DDBJ whole genome shotgun (WGS) entry which is preliminary data.</text>
</comment>
<dbReference type="Pfam" id="PF05239">
    <property type="entry name" value="PRC"/>
    <property type="match status" value="1"/>
</dbReference>
<evidence type="ECO:0000259" key="1">
    <source>
        <dbReference type="Pfam" id="PF05239"/>
    </source>
</evidence>
<accession>A0A8J3IUP5</accession>
<dbReference type="InterPro" id="IPR027275">
    <property type="entry name" value="PRC-brl_dom"/>
</dbReference>
<name>A0A8J3IUP5_9CHLR</name>
<protein>
    <recommendedName>
        <fullName evidence="1">PRC-barrel domain-containing protein</fullName>
    </recommendedName>
</protein>
<reference evidence="2" key="1">
    <citation type="submission" date="2020-10" db="EMBL/GenBank/DDBJ databases">
        <title>Taxonomic study of unclassified bacteria belonging to the class Ktedonobacteria.</title>
        <authorList>
            <person name="Yabe S."/>
            <person name="Wang C.M."/>
            <person name="Zheng Y."/>
            <person name="Sakai Y."/>
            <person name="Cavaletti L."/>
            <person name="Monciardini P."/>
            <person name="Donadio S."/>
        </authorList>
    </citation>
    <scope>NUCLEOTIDE SEQUENCE</scope>
    <source>
        <strain evidence="2">ID150040</strain>
    </source>
</reference>
<keyword evidence="3" id="KW-1185">Reference proteome</keyword>
<evidence type="ECO:0000313" key="3">
    <source>
        <dbReference type="Proteomes" id="UP000597444"/>
    </source>
</evidence>
<organism evidence="2 3">
    <name type="scientific">Reticulibacter mediterranei</name>
    <dbReference type="NCBI Taxonomy" id="2778369"/>
    <lineage>
        <taxon>Bacteria</taxon>
        <taxon>Bacillati</taxon>
        <taxon>Chloroflexota</taxon>
        <taxon>Ktedonobacteria</taxon>
        <taxon>Ktedonobacterales</taxon>
        <taxon>Reticulibacteraceae</taxon>
        <taxon>Reticulibacter</taxon>
    </lineage>
</organism>
<dbReference type="InterPro" id="IPR011033">
    <property type="entry name" value="PRC_barrel-like_sf"/>
</dbReference>